<dbReference type="InterPro" id="IPR050342">
    <property type="entry name" value="HMGB"/>
</dbReference>
<feature type="coiled-coil region" evidence="5">
    <location>
        <begin position="25"/>
        <end position="73"/>
    </location>
</feature>
<feature type="compositionally biased region" description="Basic and acidic residues" evidence="6">
    <location>
        <begin position="129"/>
        <end position="139"/>
    </location>
</feature>
<dbReference type="RefSeq" id="XP_031559881.1">
    <property type="nucleotide sequence ID" value="XM_031704021.1"/>
</dbReference>
<feature type="compositionally biased region" description="Polar residues" evidence="6">
    <location>
        <begin position="291"/>
        <end position="307"/>
    </location>
</feature>
<evidence type="ECO:0000256" key="3">
    <source>
        <dbReference type="ARBA" id="ARBA00023242"/>
    </source>
</evidence>
<dbReference type="OrthoDB" id="10070927at2759"/>
<feature type="region of interest" description="Disordered" evidence="6">
    <location>
        <begin position="208"/>
        <end position="259"/>
    </location>
</feature>
<dbReference type="PROSITE" id="PS50118">
    <property type="entry name" value="HMG_BOX_2"/>
    <property type="match status" value="1"/>
</dbReference>
<dbReference type="Gene3D" id="1.10.30.10">
    <property type="entry name" value="High mobility group box domain"/>
    <property type="match status" value="1"/>
</dbReference>
<feature type="compositionally biased region" description="Basic and acidic residues" evidence="6">
    <location>
        <begin position="208"/>
        <end position="226"/>
    </location>
</feature>
<dbReference type="InParanoid" id="A0A6P8HX39"/>
<dbReference type="SMART" id="SM00398">
    <property type="entry name" value="HMG"/>
    <property type="match status" value="1"/>
</dbReference>
<dbReference type="Pfam" id="PF00505">
    <property type="entry name" value="HMG_box"/>
    <property type="match status" value="1"/>
</dbReference>
<evidence type="ECO:0000313" key="8">
    <source>
        <dbReference type="Proteomes" id="UP000515163"/>
    </source>
</evidence>
<dbReference type="AlphaFoldDB" id="A0A6P8HX39"/>
<dbReference type="PANTHER" id="PTHR48112:SF22">
    <property type="entry name" value="MITOCHONDRIAL TRANSCRIPTION FACTOR A, ISOFORM B"/>
    <property type="match status" value="1"/>
</dbReference>
<evidence type="ECO:0000313" key="9">
    <source>
        <dbReference type="RefSeq" id="XP_031559881.1"/>
    </source>
</evidence>
<sequence>MADESRVPSGSSGYQSSPTVWKRKYLTLQKRCEQTEQESEQILNRIYHVNKLLRRYRRQRRCIREKLDEHKDDYRNAQPPLQSQLMAEIVSESSLTYMDFDNGGLPVSPGQTSNTTTTSIKKNKSRNPAKQEKEKDPNAPKKPANAFFMFCQQQRNVMQDDQRDAAAAMGHHELTKTLAKEWNNLIDNDKKVYYEMYEKEKERYEREMKNYTSDKGKSKKDKDSSSSKKQKSKAQKTKATLPTATVTQPCPESRSGLVSPTLDPLTQSLIPFNLPLIPSPPLLSNDKDTFQDFSQLSSPPHDSFMQT</sequence>
<dbReference type="GeneID" id="116296068"/>
<accession>A0A6P8HX39</accession>
<keyword evidence="8" id="KW-1185">Reference proteome</keyword>
<keyword evidence="3 4" id="KW-0539">Nucleus</keyword>
<evidence type="ECO:0000256" key="4">
    <source>
        <dbReference type="PROSITE-ProRule" id="PRU00267"/>
    </source>
</evidence>
<dbReference type="InterPro" id="IPR009071">
    <property type="entry name" value="HMG_box_dom"/>
</dbReference>
<feature type="domain" description="HMG box" evidence="7">
    <location>
        <begin position="140"/>
        <end position="212"/>
    </location>
</feature>
<evidence type="ECO:0000256" key="5">
    <source>
        <dbReference type="SAM" id="Coils"/>
    </source>
</evidence>
<evidence type="ECO:0000256" key="2">
    <source>
        <dbReference type="ARBA" id="ARBA00023125"/>
    </source>
</evidence>
<dbReference type="Pfam" id="PF24245">
    <property type="entry name" value="INO80F"/>
    <property type="match status" value="1"/>
</dbReference>
<dbReference type="PANTHER" id="PTHR48112">
    <property type="entry name" value="HIGH MOBILITY GROUP PROTEIN DSP1"/>
    <property type="match status" value="1"/>
</dbReference>
<dbReference type="Proteomes" id="UP000515163">
    <property type="component" value="Unplaced"/>
</dbReference>
<feature type="region of interest" description="Disordered" evidence="6">
    <location>
        <begin position="271"/>
        <end position="307"/>
    </location>
</feature>
<evidence type="ECO:0000256" key="1">
    <source>
        <dbReference type="ARBA" id="ARBA00004123"/>
    </source>
</evidence>
<dbReference type="GO" id="GO:0005634">
    <property type="term" value="C:nucleus"/>
    <property type="evidence" value="ECO:0007669"/>
    <property type="project" value="UniProtKB-SubCell"/>
</dbReference>
<name>A0A6P8HX39_ACTTE</name>
<dbReference type="KEGG" id="aten:116296068"/>
<dbReference type="GO" id="GO:0006357">
    <property type="term" value="P:regulation of transcription by RNA polymerase II"/>
    <property type="evidence" value="ECO:0007669"/>
    <property type="project" value="TreeGrafter"/>
</dbReference>
<feature type="region of interest" description="Disordered" evidence="6">
    <location>
        <begin position="100"/>
        <end position="143"/>
    </location>
</feature>
<comment type="subcellular location">
    <subcellularLocation>
        <location evidence="1">Nucleus</location>
    </subcellularLocation>
</comment>
<evidence type="ECO:0000256" key="6">
    <source>
        <dbReference type="SAM" id="MobiDB-lite"/>
    </source>
</evidence>
<proteinExistence type="predicted"/>
<protein>
    <submittedName>
        <fullName evidence="9">FACT complex subunit SSRP1-like</fullName>
    </submittedName>
</protein>
<dbReference type="SUPFAM" id="SSF47095">
    <property type="entry name" value="HMG-box"/>
    <property type="match status" value="1"/>
</dbReference>
<dbReference type="InterPro" id="IPR036910">
    <property type="entry name" value="HMG_box_dom_sf"/>
</dbReference>
<keyword evidence="2 4" id="KW-0238">DNA-binding</keyword>
<dbReference type="CDD" id="cd22016">
    <property type="entry name" value="HMG-box_NHP10-like"/>
    <property type="match status" value="1"/>
</dbReference>
<reference evidence="9" key="1">
    <citation type="submission" date="2025-08" db="UniProtKB">
        <authorList>
            <consortium name="RefSeq"/>
        </authorList>
    </citation>
    <scope>IDENTIFICATION</scope>
    <source>
        <tissue evidence="9">Tentacle</tissue>
    </source>
</reference>
<organism evidence="8 9">
    <name type="scientific">Actinia tenebrosa</name>
    <name type="common">Australian red waratah sea anemone</name>
    <dbReference type="NCBI Taxonomy" id="6105"/>
    <lineage>
        <taxon>Eukaryota</taxon>
        <taxon>Metazoa</taxon>
        <taxon>Cnidaria</taxon>
        <taxon>Anthozoa</taxon>
        <taxon>Hexacorallia</taxon>
        <taxon>Actiniaria</taxon>
        <taxon>Actiniidae</taxon>
        <taxon>Actinia</taxon>
    </lineage>
</organism>
<gene>
    <name evidence="9" type="primary">LOC116296068</name>
</gene>
<dbReference type="InterPro" id="IPR056513">
    <property type="entry name" value="INO80F"/>
</dbReference>
<feature type="DNA-binding region" description="HMG box" evidence="4">
    <location>
        <begin position="140"/>
        <end position="212"/>
    </location>
</feature>
<keyword evidence="5" id="KW-0175">Coiled coil</keyword>
<dbReference type="GO" id="GO:0003677">
    <property type="term" value="F:DNA binding"/>
    <property type="evidence" value="ECO:0007669"/>
    <property type="project" value="UniProtKB-UniRule"/>
</dbReference>
<evidence type="ECO:0000259" key="7">
    <source>
        <dbReference type="PROSITE" id="PS50118"/>
    </source>
</evidence>